<dbReference type="InterPro" id="IPR056296">
    <property type="entry name" value="Cfap43_N"/>
</dbReference>
<evidence type="ECO:0000256" key="4">
    <source>
        <dbReference type="SAM" id="Coils"/>
    </source>
</evidence>
<name>A0A8B9PRZ5_APTOW</name>
<evidence type="ECO:0000259" key="5">
    <source>
        <dbReference type="Pfam" id="PF23185"/>
    </source>
</evidence>
<feature type="domain" description="Cfap43 N-terminal" evidence="5">
    <location>
        <begin position="17"/>
        <end position="222"/>
    </location>
</feature>
<reference evidence="7" key="1">
    <citation type="submission" date="2025-08" db="UniProtKB">
        <authorList>
            <consortium name="Ensembl"/>
        </authorList>
    </citation>
    <scope>IDENTIFICATION</scope>
</reference>
<dbReference type="PROSITE" id="PS50082">
    <property type="entry name" value="WD_REPEATS_2"/>
    <property type="match status" value="3"/>
</dbReference>
<feature type="repeat" description="WD" evidence="3">
    <location>
        <begin position="498"/>
        <end position="539"/>
    </location>
</feature>
<dbReference type="PANTHER" id="PTHR32215:SF0">
    <property type="entry name" value="CILIA- AND FLAGELLA-ASSOCIATED PROTEIN 57"/>
    <property type="match status" value="1"/>
</dbReference>
<feature type="domain" description="EML-like second beta-propeller" evidence="6">
    <location>
        <begin position="383"/>
        <end position="657"/>
    </location>
</feature>
<dbReference type="SUPFAM" id="SSF50978">
    <property type="entry name" value="WD40 repeat-like"/>
    <property type="match status" value="2"/>
</dbReference>
<evidence type="ECO:0000313" key="7">
    <source>
        <dbReference type="Ensembl" id="ENSAOWP00000015021.1"/>
    </source>
</evidence>
<dbReference type="InterPro" id="IPR001680">
    <property type="entry name" value="WD40_rpt"/>
</dbReference>
<sequence length="1255" mass="145033">MSCVPVAIFGCRSQVAGGLCFFDEQILLYAAGASCVQFHIEQKWQKFIPGSEKSQGMQALAISPNRRYLAISETVVEQPAVTVYEVSLVPSRRRRTLAAAELPVREFVALAFSPDSRYLAAATGPPEVHLAYWLWEKQRLMAAVRIEAPGSGLCQVSFSPQDNAQVCITGNGIFKLIKYSEGTLKTTSLQKGELQNYLCHAWLSAEKVVCGTDTGKLIIFESGEVRWETSKMQQQKDLGGKSLGLTSFSAFYSSDISCDLVSEDNGSQQDSLPQICAVAAYSKGFACSSSPGVVLLFEKTEEKEAYKETQEIWIPRDFCNSEPEQSGREDIICICFSPSEEMMIISTTKNQLYMFNMPSTEIVKEKSAHFIYLHFPLHSDSITGLDTCIRKPIVATCSLDRSVRIWNYKTNTLELYKQYQEEAYTVSLHPTGLFCLVGFSDKLRLMSLLYEDMHVFMEFTVRGCRECAFSNGGHLFAAVNGNVIHIYSTTTFENTNNLKGHSGKICAVKWSADDAKLVSCDTHGAVYEWNLLTGKRESECVLRSCKYSSIALSPFAKIIFAVGSDQTLKEISESSILHEVPAFDVVYTAIAVSHSGHMLFIGTSLGTIRTMRYPLPLPTEFNEYQAHAGPVTKMSITDDDLFLLTASKDGSFLIWKVYDKEGQILKREKEVEYAEEVLIMRSDIEEKGQAMLDLQIRVKELQTENDYQLRLKDVNCNEKIKEIKEIFTQEIDCLKTKHEILQAEKEKQELQHQYQLFELMKKQAREVQDLESSNNQKLLMENEKYQELQVKSQRMQEEYEKQLHDLEESKSKALEELTEYYEEKLNEKSVLLEETEETIRQQLHIYEEIKKQIEDDEDREIQEIKIKYERRLQEEKESNLRLKGETGIMRKRFDSLQKDIEERNSEIEEIKLEQQKLQGIITSLEKDILALKREIQERDDTIQDKEKRIYDLKKKNQELEKFKFVLDYKIKELKKQIQPRENDIIVMKEQIREVSNMVIWLLLLSLLSGYKDGQADPLENSTLFMEGELERFHKQNAQLELNITELQRKLKATDREVHRERQKEQNMKALIKRFKTDLHNCVGFIQDSRKLKDRICELYTKYVHQTDMVETVELDTDLQQEYIRQREYLERNFATLKKKVVKESEIHRADYVRIMQENVSLIKEINELRQELKVTRTQVHDLQSTLGLTKKKQVIRDPAVLRLNAEKESEKIIEMQQLEIQRLRDQIQEKGQVLAIQPLSDGRLPMLNLEGSHRT</sequence>
<dbReference type="Gene3D" id="2.130.10.10">
    <property type="entry name" value="YVTN repeat-like/Quinoprotein amine dehydrogenase"/>
    <property type="match status" value="2"/>
</dbReference>
<feature type="repeat" description="WD" evidence="3">
    <location>
        <begin position="624"/>
        <end position="657"/>
    </location>
</feature>
<dbReference type="Pfam" id="PF23414">
    <property type="entry name" value="Beta-prop_EML_2"/>
    <property type="match status" value="1"/>
</dbReference>
<reference evidence="7" key="2">
    <citation type="submission" date="2025-09" db="UniProtKB">
        <authorList>
            <consortium name="Ensembl"/>
        </authorList>
    </citation>
    <scope>IDENTIFICATION</scope>
</reference>
<feature type="coiled-coil region" evidence="4">
    <location>
        <begin position="1029"/>
        <end position="1063"/>
    </location>
</feature>
<keyword evidence="8" id="KW-1185">Reference proteome</keyword>
<dbReference type="InterPro" id="IPR052993">
    <property type="entry name" value="CFA-57"/>
</dbReference>
<dbReference type="PANTHER" id="PTHR32215">
    <property type="entry name" value="CILIA- AND FLAGELLA-ASSOCIATED PROTEIN 57"/>
    <property type="match status" value="1"/>
</dbReference>
<dbReference type="SMART" id="SM00320">
    <property type="entry name" value="WD40"/>
    <property type="match status" value="7"/>
</dbReference>
<dbReference type="PROSITE" id="PS50294">
    <property type="entry name" value="WD_REPEATS_REGION"/>
    <property type="match status" value="1"/>
</dbReference>
<evidence type="ECO:0000256" key="3">
    <source>
        <dbReference type="PROSITE-ProRule" id="PRU00221"/>
    </source>
</evidence>
<feature type="repeat" description="WD" evidence="3">
    <location>
        <begin position="375"/>
        <end position="416"/>
    </location>
</feature>
<evidence type="ECO:0000256" key="2">
    <source>
        <dbReference type="ARBA" id="ARBA00022737"/>
    </source>
</evidence>
<evidence type="ECO:0000256" key="1">
    <source>
        <dbReference type="ARBA" id="ARBA00022574"/>
    </source>
</evidence>
<dbReference type="InterPro" id="IPR015943">
    <property type="entry name" value="WD40/YVTN_repeat-like_dom_sf"/>
</dbReference>
<organism evidence="7 8">
    <name type="scientific">Apteryx owenii</name>
    <name type="common">Little spotted kiwi</name>
    <dbReference type="NCBI Taxonomy" id="8824"/>
    <lineage>
        <taxon>Eukaryota</taxon>
        <taxon>Metazoa</taxon>
        <taxon>Chordata</taxon>
        <taxon>Craniata</taxon>
        <taxon>Vertebrata</taxon>
        <taxon>Euteleostomi</taxon>
        <taxon>Archelosauria</taxon>
        <taxon>Archosauria</taxon>
        <taxon>Dinosauria</taxon>
        <taxon>Saurischia</taxon>
        <taxon>Theropoda</taxon>
        <taxon>Coelurosauria</taxon>
        <taxon>Aves</taxon>
        <taxon>Palaeognathae</taxon>
        <taxon>Apterygiformes</taxon>
        <taxon>Apterygidae</taxon>
        <taxon>Apteryx</taxon>
    </lineage>
</organism>
<feature type="coiled-coil region" evidence="4">
    <location>
        <begin position="684"/>
        <end position="962"/>
    </location>
</feature>
<evidence type="ECO:0000259" key="6">
    <source>
        <dbReference type="Pfam" id="PF23414"/>
    </source>
</evidence>
<dbReference type="AlphaFoldDB" id="A0A8B9PRZ5"/>
<dbReference type="Proteomes" id="UP000694424">
    <property type="component" value="Unplaced"/>
</dbReference>
<dbReference type="Pfam" id="PF23185">
    <property type="entry name" value="CFAP43_N"/>
    <property type="match status" value="1"/>
</dbReference>
<dbReference type="InterPro" id="IPR055442">
    <property type="entry name" value="Beta-prop_EML-like_2nd"/>
</dbReference>
<keyword evidence="1 3" id="KW-0853">WD repeat</keyword>
<dbReference type="Ensembl" id="ENSAOWT00000017042.1">
    <property type="protein sequence ID" value="ENSAOWP00000015021.1"/>
    <property type="gene ID" value="ENSAOWG00000010236.1"/>
</dbReference>
<keyword evidence="2" id="KW-0677">Repeat</keyword>
<protein>
    <submittedName>
        <fullName evidence="7">Cilia and flagella associated protein 57</fullName>
    </submittedName>
</protein>
<keyword evidence="4" id="KW-0175">Coiled coil</keyword>
<accession>A0A8B9PRZ5</accession>
<feature type="coiled-coil region" evidence="4">
    <location>
        <begin position="1151"/>
        <end position="1233"/>
    </location>
</feature>
<evidence type="ECO:0000313" key="8">
    <source>
        <dbReference type="Proteomes" id="UP000694424"/>
    </source>
</evidence>
<dbReference type="InterPro" id="IPR036322">
    <property type="entry name" value="WD40_repeat_dom_sf"/>
</dbReference>
<proteinExistence type="predicted"/>